<dbReference type="Pfam" id="PF01408">
    <property type="entry name" value="GFO_IDH_MocA"/>
    <property type="match status" value="1"/>
</dbReference>
<feature type="domain" description="GFO/IDH/MocA-like oxidoreductase" evidence="3">
    <location>
        <begin position="129"/>
        <end position="270"/>
    </location>
</feature>
<dbReference type="AlphaFoldDB" id="A0A369W6Z5"/>
<reference evidence="5" key="1">
    <citation type="submission" date="2018-07" db="EMBL/GenBank/DDBJ databases">
        <authorList>
            <person name="Liu B.-T."/>
            <person name="Du Z."/>
        </authorList>
    </citation>
    <scope>NUCLEOTIDE SEQUENCE [LARGE SCALE GENOMIC DNA]</scope>
    <source>
        <strain evidence="5">XYN52</strain>
    </source>
</reference>
<accession>A0A369W6Z5</accession>
<proteinExistence type="predicted"/>
<comment type="caution">
    <text evidence="4">The sequence shown here is derived from an EMBL/GenBank/DDBJ whole genome shotgun (WGS) entry which is preliminary data.</text>
</comment>
<feature type="domain" description="Gfo/Idh/MocA-like oxidoreductase N-terminal" evidence="2">
    <location>
        <begin position="2"/>
        <end position="119"/>
    </location>
</feature>
<evidence type="ECO:0000313" key="4">
    <source>
        <dbReference type="EMBL" id="RDE09110.1"/>
    </source>
</evidence>
<dbReference type="Gene3D" id="3.40.50.720">
    <property type="entry name" value="NAD(P)-binding Rossmann-like Domain"/>
    <property type="match status" value="1"/>
</dbReference>
<dbReference type="OrthoDB" id="9792935at2"/>
<dbReference type="PANTHER" id="PTHR43818">
    <property type="entry name" value="BCDNA.GH03377"/>
    <property type="match status" value="1"/>
</dbReference>
<dbReference type="Proteomes" id="UP000253759">
    <property type="component" value="Unassembled WGS sequence"/>
</dbReference>
<dbReference type="EMBL" id="QQNH01000008">
    <property type="protein sequence ID" value="RDE09110.1"/>
    <property type="molecule type" value="Genomic_DNA"/>
</dbReference>
<evidence type="ECO:0000259" key="3">
    <source>
        <dbReference type="Pfam" id="PF22725"/>
    </source>
</evidence>
<keyword evidence="5" id="KW-1185">Reference proteome</keyword>
<dbReference type="PANTHER" id="PTHR43818:SF11">
    <property type="entry name" value="BCDNA.GH03377"/>
    <property type="match status" value="1"/>
</dbReference>
<gene>
    <name evidence="4" type="ORF">DVH29_07920</name>
</gene>
<dbReference type="GO" id="GO:0000166">
    <property type="term" value="F:nucleotide binding"/>
    <property type="evidence" value="ECO:0007669"/>
    <property type="project" value="InterPro"/>
</dbReference>
<evidence type="ECO:0000313" key="5">
    <source>
        <dbReference type="Proteomes" id="UP000253759"/>
    </source>
</evidence>
<organism evidence="4 5">
    <name type="scientific">Pelagibacterium lacus</name>
    <dbReference type="NCBI Taxonomy" id="2282655"/>
    <lineage>
        <taxon>Bacteria</taxon>
        <taxon>Pseudomonadati</taxon>
        <taxon>Pseudomonadota</taxon>
        <taxon>Alphaproteobacteria</taxon>
        <taxon>Hyphomicrobiales</taxon>
        <taxon>Devosiaceae</taxon>
        <taxon>Pelagibacterium</taxon>
    </lineage>
</organism>
<sequence>MRLVILGTGNMAASHAAHFAAIEDVEIVAAVDVDPERAAQFAQSYDIPRVFASLEEALDWGAFDSIANVTPDRFHYETSLRALAAGKHVFCEKPLATHYGNALEMADIAEQAGLINMVNLTYRNVAELQKFRQIVEAGEIGEIKHVEASYLQSWLVSKAWGDWRTDPTWLWRLSTAHGSNGTLGDIGVHILDFAVFGINSPIDSAFCRLKAFDKEPGGRIGDYVLDANDSFTMSLEFGSGALGVVHATRWASGYLNTLRLRAYGDRGGLEVQHGMNGSSLQICVGEDIELAQWKDVPVEPVPTNYHRFAEAVATGVNGDPSFRHAAELQKVLDLGFVSDNERREVPVE</sequence>
<dbReference type="InterPro" id="IPR036291">
    <property type="entry name" value="NAD(P)-bd_dom_sf"/>
</dbReference>
<name>A0A369W6Z5_9HYPH</name>
<keyword evidence="1" id="KW-0560">Oxidoreductase</keyword>
<dbReference type="Gene3D" id="3.30.360.10">
    <property type="entry name" value="Dihydrodipicolinate Reductase, domain 2"/>
    <property type="match status" value="1"/>
</dbReference>
<dbReference type="SUPFAM" id="SSF55347">
    <property type="entry name" value="Glyceraldehyde-3-phosphate dehydrogenase-like, C-terminal domain"/>
    <property type="match status" value="1"/>
</dbReference>
<dbReference type="InterPro" id="IPR000683">
    <property type="entry name" value="Gfo/Idh/MocA-like_OxRdtase_N"/>
</dbReference>
<evidence type="ECO:0000259" key="2">
    <source>
        <dbReference type="Pfam" id="PF01408"/>
    </source>
</evidence>
<protein>
    <submittedName>
        <fullName evidence="4">Gfo/Idh/MocA family oxidoreductase</fullName>
    </submittedName>
</protein>
<dbReference type="GO" id="GO:0016491">
    <property type="term" value="F:oxidoreductase activity"/>
    <property type="evidence" value="ECO:0007669"/>
    <property type="project" value="UniProtKB-KW"/>
</dbReference>
<dbReference type="RefSeq" id="WP_114645705.1">
    <property type="nucleotide sequence ID" value="NZ_QQNH01000008.1"/>
</dbReference>
<dbReference type="InterPro" id="IPR050463">
    <property type="entry name" value="Gfo/Idh/MocA_oxidrdct_glycsds"/>
</dbReference>
<dbReference type="Pfam" id="PF22725">
    <property type="entry name" value="GFO_IDH_MocA_C3"/>
    <property type="match status" value="1"/>
</dbReference>
<dbReference type="SUPFAM" id="SSF51735">
    <property type="entry name" value="NAD(P)-binding Rossmann-fold domains"/>
    <property type="match status" value="1"/>
</dbReference>
<evidence type="ECO:0000256" key="1">
    <source>
        <dbReference type="ARBA" id="ARBA00023002"/>
    </source>
</evidence>
<dbReference type="InterPro" id="IPR055170">
    <property type="entry name" value="GFO_IDH_MocA-like_dom"/>
</dbReference>